<organism evidence="3 4">
    <name type="scientific">Pseudaquabacterium inlustre</name>
    <dbReference type="NCBI Taxonomy" id="2984192"/>
    <lineage>
        <taxon>Bacteria</taxon>
        <taxon>Pseudomonadati</taxon>
        <taxon>Pseudomonadota</taxon>
        <taxon>Betaproteobacteria</taxon>
        <taxon>Burkholderiales</taxon>
        <taxon>Sphaerotilaceae</taxon>
        <taxon>Pseudaquabacterium</taxon>
    </lineage>
</organism>
<comment type="similarity">
    <text evidence="1">Belongs to the short-chain dehydrogenases/reductases (SDR) family.</text>
</comment>
<dbReference type="PRINTS" id="PR00081">
    <property type="entry name" value="GDHRDH"/>
</dbReference>
<accession>A0ABU9CLY3</accession>
<dbReference type="Proteomes" id="UP001365405">
    <property type="component" value="Unassembled WGS sequence"/>
</dbReference>
<proteinExistence type="inferred from homology"/>
<dbReference type="PANTHER" id="PTHR43639:SF1">
    <property type="entry name" value="SHORT-CHAIN DEHYDROGENASE_REDUCTASE FAMILY PROTEIN"/>
    <property type="match status" value="1"/>
</dbReference>
<dbReference type="InterPro" id="IPR036291">
    <property type="entry name" value="NAD(P)-bd_dom_sf"/>
</dbReference>
<protein>
    <submittedName>
        <fullName evidence="3">SDR family oxidoreductase</fullName>
    </submittedName>
</protein>
<evidence type="ECO:0000313" key="3">
    <source>
        <dbReference type="EMBL" id="MEK8052829.1"/>
    </source>
</evidence>
<evidence type="ECO:0000256" key="2">
    <source>
        <dbReference type="ARBA" id="ARBA00023002"/>
    </source>
</evidence>
<dbReference type="PRINTS" id="PR00080">
    <property type="entry name" value="SDRFAMILY"/>
</dbReference>
<comment type="caution">
    <text evidence="3">The sequence shown here is derived from an EMBL/GenBank/DDBJ whole genome shotgun (WGS) entry which is preliminary data.</text>
</comment>
<dbReference type="SUPFAM" id="SSF51735">
    <property type="entry name" value="NAD(P)-binding Rossmann-fold domains"/>
    <property type="match status" value="1"/>
</dbReference>
<dbReference type="RefSeq" id="WP_341412556.1">
    <property type="nucleotide sequence ID" value="NZ_JBBUTH010000010.1"/>
</dbReference>
<name>A0ABU9CLY3_9BURK</name>
<dbReference type="InterPro" id="IPR002347">
    <property type="entry name" value="SDR_fam"/>
</dbReference>
<dbReference type="PANTHER" id="PTHR43639">
    <property type="entry name" value="OXIDOREDUCTASE, SHORT-CHAIN DEHYDROGENASE/REDUCTASE FAMILY (AFU_ORTHOLOGUE AFUA_5G02870)"/>
    <property type="match status" value="1"/>
</dbReference>
<keyword evidence="4" id="KW-1185">Reference proteome</keyword>
<dbReference type="Pfam" id="PF13561">
    <property type="entry name" value="adh_short_C2"/>
    <property type="match status" value="1"/>
</dbReference>
<reference evidence="3 4" key="1">
    <citation type="submission" date="2024-04" db="EMBL/GenBank/DDBJ databases">
        <title>Novel species of the genus Ideonella isolated from streams.</title>
        <authorList>
            <person name="Lu H."/>
        </authorList>
    </citation>
    <scope>NUCLEOTIDE SEQUENCE [LARGE SCALE GENOMIC DNA]</scope>
    <source>
        <strain evidence="3 4">DXS22W</strain>
    </source>
</reference>
<evidence type="ECO:0000313" key="4">
    <source>
        <dbReference type="Proteomes" id="UP001365405"/>
    </source>
</evidence>
<keyword evidence="2" id="KW-0560">Oxidoreductase</keyword>
<sequence length="272" mass="28241">MTDSTQAVLKPARPAQRGERLAGKVAVVTGIGAGIGQGIARLFAMQGAQVLGCDINAAAAQATVDACAAEGLAVHSLHPLDLTQTAAAATLMQQAALRFGGIDIVVNAAAFGAFEWLEQMDYETQWRRTLTGEVDIVFLACQAAWPHLKARGGGAVINFASANARMALPLSPALAHCAGKGAVLAMSRQLAMEGGPHGIRVNTISPALVVTAATRDPLDNIPGFEQQVLGKFMVKRLGQPEDIAWAAVYLASDEASWVTAADFAIDAGATAW</sequence>
<dbReference type="Gene3D" id="3.40.50.720">
    <property type="entry name" value="NAD(P)-binding Rossmann-like Domain"/>
    <property type="match status" value="1"/>
</dbReference>
<evidence type="ECO:0000256" key="1">
    <source>
        <dbReference type="ARBA" id="ARBA00006484"/>
    </source>
</evidence>
<gene>
    <name evidence="3" type="ORF">AACH10_21440</name>
</gene>
<dbReference type="CDD" id="cd05233">
    <property type="entry name" value="SDR_c"/>
    <property type="match status" value="1"/>
</dbReference>
<dbReference type="EMBL" id="JBBUTH010000010">
    <property type="protein sequence ID" value="MEK8052829.1"/>
    <property type="molecule type" value="Genomic_DNA"/>
</dbReference>